<dbReference type="AlphaFoldDB" id="A0A0P0GHA8"/>
<evidence type="ECO:0000313" key="2">
    <source>
        <dbReference type="Proteomes" id="UP000061809"/>
    </source>
</evidence>
<proteinExistence type="predicted"/>
<accession>A0A0P0GHA8</accession>
<dbReference type="EMBL" id="CP012801">
    <property type="protein sequence ID" value="ALJ59370.1"/>
    <property type="molecule type" value="Genomic_DNA"/>
</dbReference>
<sequence>MIDGFNTGYLPLDTGELSGRLGVALNSHRVCHSYNGLIFGFVEMVDTDTGELRYMCKLRGSVHKYANRGAHNADAFRMSDLRRVFIQLEQNYGIKPHITPLLNVEFGVNIKLPYSPQQVIKAACLYKGFHFAPIGNIGIEYKAAAFRLKIYDKGKQCKLHEFENVLRIEIKAERNYLKKRGVRVPTLNDLLSTDVWQHFETILLDAVENITFAEATPSDGLTKKEHDLLELFTGDGWRVLDKFKRYRERKKYQALIKRLNITGIKEQLKSLIESECEQLRNIDFRYQDGVFSVEDHSTKVSKHNKTPCNESSKIATGTAYFRGMQKGQNRYQDGTWITSVLVAKTPTTDNRIKLDSEQVTIDTKISYTLESAVKNKGKPPDAIEFSGSG</sequence>
<name>A0A0P0GHA8_9BACE</name>
<gene>
    <name evidence="1" type="ORF">BcellWH2_02127</name>
</gene>
<organism evidence="1 2">
    <name type="scientific">Bacteroides cellulosilyticus</name>
    <dbReference type="NCBI Taxonomy" id="246787"/>
    <lineage>
        <taxon>Bacteria</taxon>
        <taxon>Pseudomonadati</taxon>
        <taxon>Bacteroidota</taxon>
        <taxon>Bacteroidia</taxon>
        <taxon>Bacteroidales</taxon>
        <taxon>Bacteroidaceae</taxon>
        <taxon>Bacteroides</taxon>
    </lineage>
</organism>
<dbReference type="PATRIC" id="fig|246787.4.peg.2188"/>
<dbReference type="RefSeq" id="WP_029429057.1">
    <property type="nucleotide sequence ID" value="NZ_CP012801.1"/>
</dbReference>
<evidence type="ECO:0000313" key="1">
    <source>
        <dbReference type="EMBL" id="ALJ59370.1"/>
    </source>
</evidence>
<protein>
    <submittedName>
        <fullName evidence="1">Uncharacterized protein</fullName>
    </submittedName>
</protein>
<dbReference type="Proteomes" id="UP000061809">
    <property type="component" value="Chromosome"/>
</dbReference>
<reference evidence="1 2" key="1">
    <citation type="journal article" date="2015" name="Science">
        <title>Genetic determinants of in vivo fitness and diet responsiveness in multiple human gut Bacteroides.</title>
        <authorList>
            <person name="Wu M."/>
            <person name="McNulty N.P."/>
            <person name="Rodionov D.A."/>
            <person name="Khoroshkin M.S."/>
            <person name="Griffin N.W."/>
            <person name="Cheng J."/>
            <person name="Latreille P."/>
            <person name="Kerstetter R.A."/>
            <person name="Terrapon N."/>
            <person name="Henrissat B."/>
            <person name="Osterman A.L."/>
            <person name="Gordon J.I."/>
        </authorList>
    </citation>
    <scope>NUCLEOTIDE SEQUENCE [LARGE SCALE GENOMIC DNA]</scope>
    <source>
        <strain evidence="1 2">WH2</strain>
    </source>
</reference>
<dbReference type="KEGG" id="bcel:BcellWH2_02127"/>